<sequence>MSAINSVRKAIPVIRDFAVKFCNSAQVRLILSSFKVPLKSSLMNWRMSRTVYESFLMWTKHLQRFYSPRYHPGIDIPPQEK</sequence>
<dbReference type="Proteomes" id="UP001054945">
    <property type="component" value="Unassembled WGS sequence"/>
</dbReference>
<evidence type="ECO:0000313" key="1">
    <source>
        <dbReference type="EMBL" id="GIZ04805.1"/>
    </source>
</evidence>
<accession>A0AAV4YEK9</accession>
<keyword evidence="2" id="KW-1185">Reference proteome</keyword>
<name>A0AAV4YEK9_CAEEX</name>
<protein>
    <submittedName>
        <fullName evidence="1">Uncharacterized protein</fullName>
    </submittedName>
</protein>
<proteinExistence type="predicted"/>
<dbReference type="EMBL" id="BPLR01019143">
    <property type="protein sequence ID" value="GIZ04805.1"/>
    <property type="molecule type" value="Genomic_DNA"/>
</dbReference>
<reference evidence="1 2" key="1">
    <citation type="submission" date="2021-06" db="EMBL/GenBank/DDBJ databases">
        <title>Caerostris extrusa draft genome.</title>
        <authorList>
            <person name="Kono N."/>
            <person name="Arakawa K."/>
        </authorList>
    </citation>
    <scope>NUCLEOTIDE SEQUENCE [LARGE SCALE GENOMIC DNA]</scope>
</reference>
<evidence type="ECO:0000313" key="2">
    <source>
        <dbReference type="Proteomes" id="UP001054945"/>
    </source>
</evidence>
<comment type="caution">
    <text evidence="1">The sequence shown here is derived from an EMBL/GenBank/DDBJ whole genome shotgun (WGS) entry which is preliminary data.</text>
</comment>
<gene>
    <name evidence="1" type="ORF">CEXT_450541</name>
</gene>
<organism evidence="1 2">
    <name type="scientific">Caerostris extrusa</name>
    <name type="common">Bark spider</name>
    <name type="synonym">Caerostris bankana</name>
    <dbReference type="NCBI Taxonomy" id="172846"/>
    <lineage>
        <taxon>Eukaryota</taxon>
        <taxon>Metazoa</taxon>
        <taxon>Ecdysozoa</taxon>
        <taxon>Arthropoda</taxon>
        <taxon>Chelicerata</taxon>
        <taxon>Arachnida</taxon>
        <taxon>Araneae</taxon>
        <taxon>Araneomorphae</taxon>
        <taxon>Entelegynae</taxon>
        <taxon>Araneoidea</taxon>
        <taxon>Araneidae</taxon>
        <taxon>Caerostris</taxon>
    </lineage>
</organism>
<dbReference type="AlphaFoldDB" id="A0AAV4YEK9"/>